<comment type="similarity">
    <text evidence="2 7">Belongs to the cytochrome P450 family.</text>
</comment>
<dbReference type="AlphaFoldDB" id="A0A8K0L653"/>
<accession>A0A8K0L653</accession>
<feature type="transmembrane region" description="Helical" evidence="8">
    <location>
        <begin position="15"/>
        <end position="38"/>
    </location>
</feature>
<evidence type="ECO:0000256" key="7">
    <source>
        <dbReference type="RuleBase" id="RU000461"/>
    </source>
</evidence>
<evidence type="ECO:0000256" key="8">
    <source>
        <dbReference type="SAM" id="Phobius"/>
    </source>
</evidence>
<keyword evidence="8" id="KW-0472">Membrane</keyword>
<evidence type="ECO:0000256" key="1">
    <source>
        <dbReference type="ARBA" id="ARBA00001971"/>
    </source>
</evidence>
<dbReference type="EMBL" id="JAESVG020000006">
    <property type="protein sequence ID" value="KAG8626453.1"/>
    <property type="molecule type" value="Genomic_DNA"/>
</dbReference>
<dbReference type="PANTHER" id="PTHR24305:SF210">
    <property type="entry name" value="CYTOCHROME P450 MONOOXYGENASE ASQL-RELATED"/>
    <property type="match status" value="1"/>
</dbReference>
<evidence type="ECO:0008006" key="11">
    <source>
        <dbReference type="Google" id="ProtNLM"/>
    </source>
</evidence>
<keyword evidence="10" id="KW-1185">Reference proteome</keyword>
<dbReference type="GO" id="GO:0016705">
    <property type="term" value="F:oxidoreductase activity, acting on paired donors, with incorporation or reduction of molecular oxygen"/>
    <property type="evidence" value="ECO:0007669"/>
    <property type="project" value="InterPro"/>
</dbReference>
<protein>
    <recommendedName>
        <fullName evidence="11">Isotrichodermin C-15 hydroxylase</fullName>
    </recommendedName>
</protein>
<keyword evidence="8" id="KW-0812">Transmembrane</keyword>
<keyword evidence="5 6" id="KW-0408">Iron</keyword>
<comment type="cofactor">
    <cofactor evidence="1 6">
        <name>heme</name>
        <dbReference type="ChEBI" id="CHEBI:30413"/>
    </cofactor>
</comment>
<evidence type="ECO:0000256" key="5">
    <source>
        <dbReference type="ARBA" id="ARBA00023004"/>
    </source>
</evidence>
<evidence type="ECO:0000313" key="9">
    <source>
        <dbReference type="EMBL" id="KAG8626453.1"/>
    </source>
</evidence>
<evidence type="ECO:0000256" key="6">
    <source>
        <dbReference type="PIRSR" id="PIRSR602401-1"/>
    </source>
</evidence>
<evidence type="ECO:0000256" key="3">
    <source>
        <dbReference type="ARBA" id="ARBA00022617"/>
    </source>
</evidence>
<dbReference type="InterPro" id="IPR002401">
    <property type="entry name" value="Cyt_P450_E_grp-I"/>
</dbReference>
<dbReference type="PRINTS" id="PR00463">
    <property type="entry name" value="EP450I"/>
</dbReference>
<sequence>MSIMESVKFTGNQPLSIAIGIAGVVVAAKVFDILYALFFHPLKDIPGPWYSRASRLPYARHLLKGSSVAWLHNLHNKYGPVVRYSPNEVSVIDGETAWQEIYGFRTGKQKGTSTFLKDPVWYAPPVIPDSPSLITTDDAAHSRQRRILSHAFSEKSLRNQEWLIQQYADLLVSRLKDTTVAANKPANMTEWYNWVTFDIISDLMFGKPFGCLAETHTHKYVALLLTAVKAFSLFYVMNYWPLLKKLQKYVMKPALLKARLEWIDFVKTSTIARMESDTERHDFMTDILAKQHDEQDKGNQGISTNEIISNANLLTVAGTETTATVLTCTTFLMLKHGEAYQKVRDEVRNKFTSQGDITIEAANQLPYTIAILNEGMRMVPPVPAGFVRKVPKEGAYVCGYWLDGNCNASVSVSQYPANHSASNFRDADQFVPERWLGDAKYADDKRGAFSPFSFGPRNCLGKNLAYAEMRVILAKMVFNFDMVLEEESKNWLDGMEVRTLWVKAPLKVRLTAVR</sequence>
<feature type="transmembrane region" description="Helical" evidence="8">
    <location>
        <begin position="220"/>
        <end position="240"/>
    </location>
</feature>
<reference evidence="9" key="1">
    <citation type="submission" date="2021-07" db="EMBL/GenBank/DDBJ databases">
        <title>Elsinoe batatas strain:CRI-CJ2 Genome sequencing and assembly.</title>
        <authorList>
            <person name="Huang L."/>
        </authorList>
    </citation>
    <scope>NUCLEOTIDE SEQUENCE</scope>
    <source>
        <strain evidence="9">CRI-CJ2</strain>
    </source>
</reference>
<dbReference type="InterPro" id="IPR050121">
    <property type="entry name" value="Cytochrome_P450_monoxygenase"/>
</dbReference>
<dbReference type="PANTHER" id="PTHR24305">
    <property type="entry name" value="CYTOCHROME P450"/>
    <property type="match status" value="1"/>
</dbReference>
<evidence type="ECO:0000313" key="10">
    <source>
        <dbReference type="Proteomes" id="UP000809789"/>
    </source>
</evidence>
<keyword evidence="7" id="KW-0560">Oxidoreductase</keyword>
<evidence type="ECO:0000256" key="2">
    <source>
        <dbReference type="ARBA" id="ARBA00010617"/>
    </source>
</evidence>
<comment type="caution">
    <text evidence="9">The sequence shown here is derived from an EMBL/GenBank/DDBJ whole genome shotgun (WGS) entry which is preliminary data.</text>
</comment>
<keyword evidence="7" id="KW-0503">Monooxygenase</keyword>
<dbReference type="GO" id="GO:0005506">
    <property type="term" value="F:iron ion binding"/>
    <property type="evidence" value="ECO:0007669"/>
    <property type="project" value="InterPro"/>
</dbReference>
<proteinExistence type="inferred from homology"/>
<gene>
    <name evidence="9" type="ORF">KVT40_005398</name>
</gene>
<name>A0A8K0L653_9PEZI</name>
<keyword evidence="3 6" id="KW-0349">Heme</keyword>
<dbReference type="CDD" id="cd11058">
    <property type="entry name" value="CYP60B-like"/>
    <property type="match status" value="1"/>
</dbReference>
<organism evidence="9 10">
    <name type="scientific">Elsinoe batatas</name>
    <dbReference type="NCBI Taxonomy" id="2601811"/>
    <lineage>
        <taxon>Eukaryota</taxon>
        <taxon>Fungi</taxon>
        <taxon>Dikarya</taxon>
        <taxon>Ascomycota</taxon>
        <taxon>Pezizomycotina</taxon>
        <taxon>Dothideomycetes</taxon>
        <taxon>Dothideomycetidae</taxon>
        <taxon>Myriangiales</taxon>
        <taxon>Elsinoaceae</taxon>
        <taxon>Elsinoe</taxon>
    </lineage>
</organism>
<dbReference type="Gene3D" id="1.10.630.10">
    <property type="entry name" value="Cytochrome P450"/>
    <property type="match status" value="1"/>
</dbReference>
<dbReference type="InterPro" id="IPR017972">
    <property type="entry name" value="Cyt_P450_CS"/>
</dbReference>
<dbReference type="PROSITE" id="PS00086">
    <property type="entry name" value="CYTOCHROME_P450"/>
    <property type="match status" value="1"/>
</dbReference>
<dbReference type="GO" id="GO:0004497">
    <property type="term" value="F:monooxygenase activity"/>
    <property type="evidence" value="ECO:0007669"/>
    <property type="project" value="UniProtKB-KW"/>
</dbReference>
<keyword evidence="4 6" id="KW-0479">Metal-binding</keyword>
<dbReference type="InterPro" id="IPR036396">
    <property type="entry name" value="Cyt_P450_sf"/>
</dbReference>
<dbReference type="Proteomes" id="UP000809789">
    <property type="component" value="Unassembled WGS sequence"/>
</dbReference>
<evidence type="ECO:0000256" key="4">
    <source>
        <dbReference type="ARBA" id="ARBA00022723"/>
    </source>
</evidence>
<feature type="binding site" description="axial binding residue" evidence="6">
    <location>
        <position position="459"/>
    </location>
    <ligand>
        <name>heme</name>
        <dbReference type="ChEBI" id="CHEBI:30413"/>
    </ligand>
    <ligandPart>
        <name>Fe</name>
        <dbReference type="ChEBI" id="CHEBI:18248"/>
    </ligandPart>
</feature>
<dbReference type="Pfam" id="PF00067">
    <property type="entry name" value="p450"/>
    <property type="match status" value="1"/>
</dbReference>
<dbReference type="OrthoDB" id="1470350at2759"/>
<dbReference type="InterPro" id="IPR001128">
    <property type="entry name" value="Cyt_P450"/>
</dbReference>
<keyword evidence="8" id="KW-1133">Transmembrane helix</keyword>
<dbReference type="SUPFAM" id="SSF48264">
    <property type="entry name" value="Cytochrome P450"/>
    <property type="match status" value="1"/>
</dbReference>
<dbReference type="PRINTS" id="PR00385">
    <property type="entry name" value="P450"/>
</dbReference>
<dbReference type="GO" id="GO:0020037">
    <property type="term" value="F:heme binding"/>
    <property type="evidence" value="ECO:0007669"/>
    <property type="project" value="InterPro"/>
</dbReference>